<dbReference type="AlphaFoldDB" id="A0A1M4Z9C0"/>
<sequence length="450" mass="52894">MSVKLKPLTTLPFLLSLMLLLLNDFYFKAAFHNAFTGKLSDFCGLFIFPIFWAVLFPGKKNFIYFFTAVFFIYWKSSYSTPFIELFSRYVFPVQRTIDLTDLFALIVLPLSWYFQSIPQKRTFFNPYLAGLLTFFSFCATSQQRHHLHFEQPQYVLFQATTPLTDSNLVNRGFKVYNFPNLLAVQVEESLLVGEEVKYDDYHKNQILKGLDQEVLYELSDQYKVLPSTQINQLTIKTNDYQDYLIFRGSRLHGKFLRKNQDQILIEGKFKNGIEDSVWIFNHPNENTSTKKTFDKGETIRIEEFTASKLSSSKSVSTREETSMFKGFQLAFLFAIFVAIILLLRKNHRKSLPDPQDMKIGYKILLCIALPFFSWFLQFVIWSIIPDHYSASFVQIFILISMYFIGTPVFLVLLFWLKPRKQTDILWYCLLLSLLFVFWQETIVLGQLLEK</sequence>
<feature type="transmembrane region" description="Helical" evidence="1">
    <location>
        <begin position="363"/>
        <end position="384"/>
    </location>
</feature>
<keyword evidence="1" id="KW-0812">Transmembrane</keyword>
<evidence type="ECO:0000313" key="2">
    <source>
        <dbReference type="EMBL" id="SHF14621.1"/>
    </source>
</evidence>
<feature type="transmembrane region" description="Helical" evidence="1">
    <location>
        <begin position="390"/>
        <end position="415"/>
    </location>
</feature>
<feature type="transmembrane region" description="Helical" evidence="1">
    <location>
        <begin position="39"/>
        <end position="56"/>
    </location>
</feature>
<reference evidence="3" key="1">
    <citation type="submission" date="2016-11" db="EMBL/GenBank/DDBJ databases">
        <authorList>
            <person name="Varghese N."/>
            <person name="Submissions S."/>
        </authorList>
    </citation>
    <scope>NUCLEOTIDE SEQUENCE [LARGE SCALE GENOMIC DNA]</scope>
    <source>
        <strain evidence="3">DSM 16990</strain>
    </source>
</reference>
<name>A0A1M4Z9C0_9SPHI</name>
<keyword evidence="1" id="KW-0472">Membrane</keyword>
<feature type="transmembrane region" description="Helical" evidence="1">
    <location>
        <begin position="424"/>
        <end position="448"/>
    </location>
</feature>
<feature type="transmembrane region" description="Helical" evidence="1">
    <location>
        <begin position="323"/>
        <end position="343"/>
    </location>
</feature>
<accession>A0A1M4Z9C0</accession>
<dbReference type="EMBL" id="FQUQ01000002">
    <property type="protein sequence ID" value="SHF14621.1"/>
    <property type="molecule type" value="Genomic_DNA"/>
</dbReference>
<feature type="transmembrane region" description="Helical" evidence="1">
    <location>
        <begin position="6"/>
        <end position="27"/>
    </location>
</feature>
<keyword evidence="3" id="KW-1185">Reference proteome</keyword>
<proteinExistence type="predicted"/>
<protein>
    <submittedName>
        <fullName evidence="2">Uncharacterized protein</fullName>
    </submittedName>
</protein>
<dbReference type="STRING" id="288992.SAMN04488522_102240"/>
<gene>
    <name evidence="2" type="ORF">SAMN04488522_102240</name>
</gene>
<dbReference type="RefSeq" id="WP_073230000.1">
    <property type="nucleotide sequence ID" value="NZ_FQUQ01000002.1"/>
</dbReference>
<dbReference type="Proteomes" id="UP000184287">
    <property type="component" value="Unassembled WGS sequence"/>
</dbReference>
<keyword evidence="1" id="KW-1133">Transmembrane helix</keyword>
<evidence type="ECO:0000256" key="1">
    <source>
        <dbReference type="SAM" id="Phobius"/>
    </source>
</evidence>
<dbReference type="OrthoDB" id="660780at2"/>
<organism evidence="2 3">
    <name type="scientific">Pedobacter caeni</name>
    <dbReference type="NCBI Taxonomy" id="288992"/>
    <lineage>
        <taxon>Bacteria</taxon>
        <taxon>Pseudomonadati</taxon>
        <taxon>Bacteroidota</taxon>
        <taxon>Sphingobacteriia</taxon>
        <taxon>Sphingobacteriales</taxon>
        <taxon>Sphingobacteriaceae</taxon>
        <taxon>Pedobacter</taxon>
    </lineage>
</organism>
<evidence type="ECO:0000313" key="3">
    <source>
        <dbReference type="Proteomes" id="UP000184287"/>
    </source>
</evidence>